<feature type="domain" description="Methylamine utilisation protein MauE" evidence="6">
    <location>
        <begin position="2"/>
        <end position="127"/>
    </location>
</feature>
<keyword evidence="2 5" id="KW-0812">Transmembrane</keyword>
<dbReference type="UniPathway" id="UPA00895"/>
<dbReference type="GO" id="GO:0030416">
    <property type="term" value="P:methylamine metabolic process"/>
    <property type="evidence" value="ECO:0007669"/>
    <property type="project" value="InterPro"/>
</dbReference>
<evidence type="ECO:0000313" key="8">
    <source>
        <dbReference type="Proteomes" id="UP000256661"/>
    </source>
</evidence>
<reference evidence="7 8" key="1">
    <citation type="submission" date="2018-08" db="EMBL/GenBank/DDBJ databases">
        <title>Sequencing the genomes of 1000 actinobacteria strains.</title>
        <authorList>
            <person name="Klenk H.-P."/>
        </authorList>
    </citation>
    <scope>NUCLEOTIDE SEQUENCE [LARGE SCALE GENOMIC DNA]</scope>
    <source>
        <strain evidence="7 8">DSM 43927</strain>
    </source>
</reference>
<sequence length="175" mass="17984">MITAFAQAAMATVFGYAFYGKVRRSQAFLTTVQRLMMRSGRSTVVTAAGLAVVEAVAAVLVAVPPTARAGFALGAALLVFFIGVVVRAVRGGVFAECRCFGDHGSVLGYPILIRNALLLAIAVTGLLAHGGYGTPVPTVCAAVVGAVGAAAFVRYYDDLVNAVLLRLYPSEAGGT</sequence>
<evidence type="ECO:0000256" key="5">
    <source>
        <dbReference type="SAM" id="Phobius"/>
    </source>
</evidence>
<evidence type="ECO:0000256" key="3">
    <source>
        <dbReference type="ARBA" id="ARBA00022989"/>
    </source>
</evidence>
<name>A0A3D9SLV7_9ACTN</name>
<evidence type="ECO:0000256" key="1">
    <source>
        <dbReference type="ARBA" id="ARBA00004141"/>
    </source>
</evidence>
<gene>
    <name evidence="7" type="ORF">DFJ69_2369</name>
</gene>
<feature type="transmembrane region" description="Helical" evidence="5">
    <location>
        <begin position="69"/>
        <end position="90"/>
    </location>
</feature>
<organism evidence="7 8">
    <name type="scientific">Thermomonospora umbrina</name>
    <dbReference type="NCBI Taxonomy" id="111806"/>
    <lineage>
        <taxon>Bacteria</taxon>
        <taxon>Bacillati</taxon>
        <taxon>Actinomycetota</taxon>
        <taxon>Actinomycetes</taxon>
        <taxon>Streptosporangiales</taxon>
        <taxon>Thermomonosporaceae</taxon>
        <taxon>Thermomonospora</taxon>
    </lineage>
</organism>
<accession>A0A3D9SLV7</accession>
<comment type="caution">
    <text evidence="7">The sequence shown here is derived from an EMBL/GenBank/DDBJ whole genome shotgun (WGS) entry which is preliminary data.</text>
</comment>
<evidence type="ECO:0000256" key="4">
    <source>
        <dbReference type="ARBA" id="ARBA00023136"/>
    </source>
</evidence>
<keyword evidence="4 5" id="KW-0472">Membrane</keyword>
<dbReference type="RefSeq" id="WP_116022492.1">
    <property type="nucleotide sequence ID" value="NZ_QTTT01000001.1"/>
</dbReference>
<keyword evidence="8" id="KW-1185">Reference proteome</keyword>
<feature type="transmembrane region" description="Helical" evidence="5">
    <location>
        <begin position="111"/>
        <end position="130"/>
    </location>
</feature>
<dbReference type="Pfam" id="PF07291">
    <property type="entry name" value="MauE"/>
    <property type="match status" value="1"/>
</dbReference>
<keyword evidence="3 5" id="KW-1133">Transmembrane helix</keyword>
<feature type="transmembrane region" description="Helical" evidence="5">
    <location>
        <begin position="43"/>
        <end position="63"/>
    </location>
</feature>
<evidence type="ECO:0000256" key="2">
    <source>
        <dbReference type="ARBA" id="ARBA00022692"/>
    </source>
</evidence>
<dbReference type="Proteomes" id="UP000256661">
    <property type="component" value="Unassembled WGS sequence"/>
</dbReference>
<comment type="subcellular location">
    <subcellularLocation>
        <location evidence="1">Membrane</location>
        <topology evidence="1">Multi-pass membrane protein</topology>
    </subcellularLocation>
</comment>
<protein>
    <submittedName>
        <fullName evidence="7">Methylamine utilization protein MauE</fullName>
    </submittedName>
</protein>
<feature type="transmembrane region" description="Helical" evidence="5">
    <location>
        <begin position="6"/>
        <end position="22"/>
    </location>
</feature>
<dbReference type="EMBL" id="QTTT01000001">
    <property type="protein sequence ID" value="REE96916.1"/>
    <property type="molecule type" value="Genomic_DNA"/>
</dbReference>
<proteinExistence type="predicted"/>
<dbReference type="GO" id="GO:0016020">
    <property type="term" value="C:membrane"/>
    <property type="evidence" value="ECO:0007669"/>
    <property type="project" value="UniProtKB-SubCell"/>
</dbReference>
<evidence type="ECO:0000259" key="6">
    <source>
        <dbReference type="Pfam" id="PF07291"/>
    </source>
</evidence>
<dbReference type="InterPro" id="IPR009908">
    <property type="entry name" value="Methylamine_util_MauE"/>
</dbReference>
<dbReference type="AlphaFoldDB" id="A0A3D9SLV7"/>
<feature type="transmembrane region" description="Helical" evidence="5">
    <location>
        <begin position="136"/>
        <end position="156"/>
    </location>
</feature>
<evidence type="ECO:0000313" key="7">
    <source>
        <dbReference type="EMBL" id="REE96916.1"/>
    </source>
</evidence>